<accession>A0A5D8ZA96</accession>
<reference evidence="2 3" key="1">
    <citation type="submission" date="2019-08" db="EMBL/GenBank/DDBJ databases">
        <title>Draft genome sequence of Lysobacter sp. UKS-15.</title>
        <authorList>
            <person name="Im W.-T."/>
        </authorList>
    </citation>
    <scope>NUCLEOTIDE SEQUENCE [LARGE SCALE GENOMIC DNA]</scope>
    <source>
        <strain evidence="2 3">UKS-15</strain>
    </source>
</reference>
<keyword evidence="3" id="KW-1185">Reference proteome</keyword>
<protein>
    <submittedName>
        <fullName evidence="2">Prepilin-type N-terminal cleavage/methylation domain-containing protein</fullName>
    </submittedName>
</protein>
<comment type="caution">
    <text evidence="2">The sequence shown here is derived from an EMBL/GenBank/DDBJ whole genome shotgun (WGS) entry which is preliminary data.</text>
</comment>
<dbReference type="NCBIfam" id="TIGR02532">
    <property type="entry name" value="IV_pilin_GFxxxE"/>
    <property type="match status" value="1"/>
</dbReference>
<organism evidence="2 3">
    <name type="scientific">Cognatilysobacter lacus</name>
    <dbReference type="NCBI Taxonomy" id="1643323"/>
    <lineage>
        <taxon>Bacteria</taxon>
        <taxon>Pseudomonadati</taxon>
        <taxon>Pseudomonadota</taxon>
        <taxon>Gammaproteobacteria</taxon>
        <taxon>Lysobacterales</taxon>
        <taxon>Lysobacteraceae</taxon>
        <taxon>Cognatilysobacter</taxon>
    </lineage>
</organism>
<proteinExistence type="predicted"/>
<keyword evidence="1" id="KW-0472">Membrane</keyword>
<dbReference type="InterPro" id="IPR012902">
    <property type="entry name" value="N_methyl_site"/>
</dbReference>
<feature type="transmembrane region" description="Helical" evidence="1">
    <location>
        <begin position="56"/>
        <end position="80"/>
    </location>
</feature>
<name>A0A5D8ZA96_9GAMM</name>
<gene>
    <name evidence="2" type="ORF">FW784_00335</name>
</gene>
<keyword evidence="1" id="KW-0812">Transmembrane</keyword>
<dbReference type="Pfam" id="PF07963">
    <property type="entry name" value="N_methyl"/>
    <property type="match status" value="1"/>
</dbReference>
<dbReference type="Proteomes" id="UP000323164">
    <property type="component" value="Unassembled WGS sequence"/>
</dbReference>
<dbReference type="EMBL" id="VTRV01000002">
    <property type="protein sequence ID" value="TZF91828.1"/>
    <property type="molecule type" value="Genomic_DNA"/>
</dbReference>
<keyword evidence="1" id="KW-1133">Transmembrane helix</keyword>
<evidence type="ECO:0000313" key="2">
    <source>
        <dbReference type="EMBL" id="TZF91828.1"/>
    </source>
</evidence>
<evidence type="ECO:0000256" key="1">
    <source>
        <dbReference type="SAM" id="Phobius"/>
    </source>
</evidence>
<evidence type="ECO:0000313" key="3">
    <source>
        <dbReference type="Proteomes" id="UP000323164"/>
    </source>
</evidence>
<dbReference type="AlphaFoldDB" id="A0A5D8ZA96"/>
<dbReference type="PROSITE" id="PS00409">
    <property type="entry name" value="PROKAR_NTER_METHYL"/>
    <property type="match status" value="1"/>
</dbReference>
<sequence length="388" mass="41237">MWPGFLQRGRHLHDRRPLERGACHRREPHESNACNDGEQAMSMETMAGARRQQHGFTLIELMIALVLGLVVVAAAGGVFLSNKKIYGAAATTGRLQENQRAAFELLARDIREAAGSPCSGSPPVNMLQSRAATFWSQFPNGLTGTNGTGTNPDSVDLYMANDGEVQITSHDNPSAVLDVSDNSGVAVGDILMACNADVSIVFQVTMLPSGTIQHNGGGSSGNCGQEFQHRNPDLSKCAGASQDFGYCFVIPPGHHPGPGCTRIGQGPASVVRLSVVRWEIKDNGRGGKSLYRSIYLPTPTGLSLTASSSAEIAEGVTDMQLKYQSDSSAAFQDAPVADWKHVVAVQAMLRAQAVEGAVQGEDIKGTDHQALTRVMTSTIALRNRAALL</sequence>
<dbReference type="OrthoDB" id="5296662at2"/>